<proteinExistence type="predicted"/>
<feature type="region of interest" description="Disordered" evidence="1">
    <location>
        <begin position="330"/>
        <end position="361"/>
    </location>
</feature>
<dbReference type="AlphaFoldDB" id="A0A2U2RL83"/>
<dbReference type="OrthoDB" id="8477132at2"/>
<keyword evidence="2" id="KW-0812">Transmembrane</keyword>
<protein>
    <recommendedName>
        <fullName evidence="5">5,10-methylene-tetrahydrofolate dehydrogenase</fullName>
    </recommendedName>
</protein>
<sequence length="361" mass="39135">MLLVADPGVPTARAHSVKDDLEHLLDEAFNPPIELRTHTATLRLRPDNSLDLRDAVQLAEDYERTDVILLLTEIPRLTEGKPLIAEIFPDEQVAVISCPTLGAFASRRRILHTLMDCALRMRPTGEARDAARFGKGWSTWTDATDAGDHEMLHSKPVTGGLRTVLGMVAGNEPSRTAPRLSSALAAASATGAFGIFYSSIWAMSTYLSSLRLVGVGVLAMVAMVLWLIISNALWDSPKRANLARVVLLYNLSTVMTLVVCVLGLYLALVVLILVGGLIVIAPDYMASIIQQQPTFGNYLDIAWLSAAMGVVAGSLGSSFDVSTNLRTLTHGQRERQRQYSEQDDDESSGGEEVSTESSEKA</sequence>
<reference evidence="3 4" key="1">
    <citation type="submission" date="2018-05" db="EMBL/GenBank/DDBJ databases">
        <title>Brachybacterium sp. M1HQ-2T, whole genome shotgun sequence.</title>
        <authorList>
            <person name="Tuo L."/>
        </authorList>
    </citation>
    <scope>NUCLEOTIDE SEQUENCE [LARGE SCALE GENOMIC DNA]</scope>
    <source>
        <strain evidence="3 4">M1HQ-2</strain>
    </source>
</reference>
<feature type="transmembrane region" description="Helical" evidence="2">
    <location>
        <begin position="301"/>
        <end position="319"/>
    </location>
</feature>
<dbReference type="Proteomes" id="UP000245590">
    <property type="component" value="Unassembled WGS sequence"/>
</dbReference>
<feature type="transmembrane region" description="Helical" evidence="2">
    <location>
        <begin position="212"/>
        <end position="234"/>
    </location>
</feature>
<evidence type="ECO:0000313" key="3">
    <source>
        <dbReference type="EMBL" id="PWH06638.1"/>
    </source>
</evidence>
<organism evidence="3 4">
    <name type="scientific">Brachybacterium endophyticum</name>
    <dbReference type="NCBI Taxonomy" id="2182385"/>
    <lineage>
        <taxon>Bacteria</taxon>
        <taxon>Bacillati</taxon>
        <taxon>Actinomycetota</taxon>
        <taxon>Actinomycetes</taxon>
        <taxon>Micrococcales</taxon>
        <taxon>Dermabacteraceae</taxon>
        <taxon>Brachybacterium</taxon>
    </lineage>
</organism>
<feature type="transmembrane region" description="Helical" evidence="2">
    <location>
        <begin position="254"/>
        <end position="280"/>
    </location>
</feature>
<accession>A0A2U2RL83</accession>
<name>A0A2U2RL83_9MICO</name>
<feature type="transmembrane region" description="Helical" evidence="2">
    <location>
        <begin position="180"/>
        <end position="200"/>
    </location>
</feature>
<gene>
    <name evidence="3" type="ORF">DEO23_06745</name>
</gene>
<evidence type="ECO:0000313" key="4">
    <source>
        <dbReference type="Proteomes" id="UP000245590"/>
    </source>
</evidence>
<dbReference type="EMBL" id="QFKX01000002">
    <property type="protein sequence ID" value="PWH06638.1"/>
    <property type="molecule type" value="Genomic_DNA"/>
</dbReference>
<comment type="caution">
    <text evidence="3">The sequence shown here is derived from an EMBL/GenBank/DDBJ whole genome shotgun (WGS) entry which is preliminary data.</text>
</comment>
<evidence type="ECO:0000256" key="1">
    <source>
        <dbReference type="SAM" id="MobiDB-lite"/>
    </source>
</evidence>
<keyword evidence="2" id="KW-0472">Membrane</keyword>
<keyword evidence="4" id="KW-1185">Reference proteome</keyword>
<feature type="compositionally biased region" description="Basic and acidic residues" evidence="1">
    <location>
        <begin position="331"/>
        <end position="340"/>
    </location>
</feature>
<evidence type="ECO:0008006" key="5">
    <source>
        <dbReference type="Google" id="ProtNLM"/>
    </source>
</evidence>
<evidence type="ECO:0000256" key="2">
    <source>
        <dbReference type="SAM" id="Phobius"/>
    </source>
</evidence>
<keyword evidence="2" id="KW-1133">Transmembrane helix</keyword>
<feature type="compositionally biased region" description="Low complexity" evidence="1">
    <location>
        <begin position="350"/>
        <end position="361"/>
    </location>
</feature>